<accession>A0ABX1TJ36</accession>
<feature type="region of interest" description="Disordered" evidence="2">
    <location>
        <begin position="204"/>
        <end position="228"/>
    </location>
</feature>
<protein>
    <submittedName>
        <fullName evidence="4">Pilus assembly protein PilO</fullName>
    </submittedName>
</protein>
<dbReference type="PANTHER" id="PTHR39555">
    <property type="entry name" value="FIMBRIAL ASSEMBLY PROTEIN PILO-LIKE PROTEIN-RELATED"/>
    <property type="match status" value="1"/>
</dbReference>
<evidence type="ECO:0000256" key="2">
    <source>
        <dbReference type="SAM" id="MobiDB-lite"/>
    </source>
</evidence>
<gene>
    <name evidence="4" type="ORF">E4P82_01610</name>
</gene>
<reference evidence="4 5" key="1">
    <citation type="submission" date="2019-03" db="EMBL/GenBank/DDBJ databases">
        <title>Metabolic reconstructions from genomes of highly enriched 'Candidatus Accumulibacter' and 'Candidatus Competibacter' bioreactor populations.</title>
        <authorList>
            <person name="Annavajhala M.K."/>
            <person name="Welles L."/>
            <person name="Abbas B."/>
            <person name="Sorokin D."/>
            <person name="Park H."/>
            <person name="Van Loosdrecht M."/>
            <person name="Chandran K."/>
        </authorList>
    </citation>
    <scope>NUCLEOTIDE SEQUENCE [LARGE SCALE GENOMIC DNA]</scope>
    <source>
        <strain evidence="4 5">SBR_G</strain>
    </source>
</reference>
<keyword evidence="1" id="KW-0175">Coiled coil</keyword>
<dbReference type="InterPro" id="IPR007445">
    <property type="entry name" value="PilO"/>
</dbReference>
<dbReference type="Gene3D" id="1.10.287.540">
    <property type="entry name" value="Helix hairpin bin"/>
    <property type="match status" value="1"/>
</dbReference>
<dbReference type="EMBL" id="SPMZ01000005">
    <property type="protein sequence ID" value="NMQ18006.1"/>
    <property type="molecule type" value="Genomic_DNA"/>
</dbReference>
<name>A0ABX1TJ36_9GAMM</name>
<organism evidence="4 5">
    <name type="scientific">Candidatus Competibacter phosphatis</name>
    <dbReference type="NCBI Taxonomy" id="221280"/>
    <lineage>
        <taxon>Bacteria</taxon>
        <taxon>Pseudomonadati</taxon>
        <taxon>Pseudomonadota</taxon>
        <taxon>Gammaproteobacteria</taxon>
        <taxon>Candidatus Competibacteraceae</taxon>
        <taxon>Candidatus Competibacter</taxon>
    </lineage>
</organism>
<keyword evidence="3" id="KW-0812">Transmembrane</keyword>
<evidence type="ECO:0000313" key="4">
    <source>
        <dbReference type="EMBL" id="NMQ18006.1"/>
    </source>
</evidence>
<feature type="coiled-coil region" evidence="1">
    <location>
        <begin position="68"/>
        <end position="95"/>
    </location>
</feature>
<dbReference type="Proteomes" id="UP000760480">
    <property type="component" value="Unassembled WGS sequence"/>
</dbReference>
<keyword evidence="5" id="KW-1185">Reference proteome</keyword>
<evidence type="ECO:0000313" key="5">
    <source>
        <dbReference type="Proteomes" id="UP000760480"/>
    </source>
</evidence>
<dbReference type="RefSeq" id="WP_169247262.1">
    <property type="nucleotide sequence ID" value="NZ_SPMZ01000005.1"/>
</dbReference>
<sequence length="228" mass="25311">MNLSEINLNDFDLREAGDWPWVGKIVLVVLVIAAVLGAGYYFFTSDRLEELDRVTREEQQLRQEFIEKQRVAANLESFRAQLKQMEAELEVMLRQLPTGTEMPDLLEDVSSTGKKNGLDFELFKPETEQPRDFYAAKPITIKAQGTYHQFGAFVSGVAALSRIVTLENATLTSTNDKAAKGGKKAGDAESLSIQATLQTYRYMDEADAPASGQQKGAGQQKGKRIGKK</sequence>
<keyword evidence="3" id="KW-1133">Transmembrane helix</keyword>
<feature type="transmembrane region" description="Helical" evidence="3">
    <location>
        <begin position="21"/>
        <end position="43"/>
    </location>
</feature>
<dbReference type="InterPro" id="IPR014717">
    <property type="entry name" value="Transl_elong_EF1B/ribsomal_bS6"/>
</dbReference>
<keyword evidence="3" id="KW-0472">Membrane</keyword>
<evidence type="ECO:0000256" key="1">
    <source>
        <dbReference type="SAM" id="Coils"/>
    </source>
</evidence>
<dbReference type="Gene3D" id="3.30.70.60">
    <property type="match status" value="1"/>
</dbReference>
<evidence type="ECO:0000256" key="3">
    <source>
        <dbReference type="SAM" id="Phobius"/>
    </source>
</evidence>
<dbReference type="PIRSF" id="PIRSF016482">
    <property type="entry name" value="PilO"/>
    <property type="match status" value="1"/>
</dbReference>
<comment type="caution">
    <text evidence="4">The sequence shown here is derived from an EMBL/GenBank/DDBJ whole genome shotgun (WGS) entry which is preliminary data.</text>
</comment>
<proteinExistence type="predicted"/>
<dbReference type="Pfam" id="PF04350">
    <property type="entry name" value="PilO"/>
    <property type="match status" value="1"/>
</dbReference>
<dbReference type="PANTHER" id="PTHR39555:SF1">
    <property type="entry name" value="TYPE IV PILUS INNER MEMBRANE COMPONENT PILO"/>
    <property type="match status" value="1"/>
</dbReference>